<dbReference type="PANTHER" id="PTHR24189">
    <property type="entry name" value="MYOTROPHIN"/>
    <property type="match status" value="1"/>
</dbReference>
<evidence type="ECO:0000256" key="1">
    <source>
        <dbReference type="ARBA" id="ARBA00022737"/>
    </source>
</evidence>
<dbReference type="Proteomes" id="UP000759537">
    <property type="component" value="Unassembled WGS sequence"/>
</dbReference>
<evidence type="ECO:0000313" key="5">
    <source>
        <dbReference type="EMBL" id="KAF8476566.1"/>
    </source>
</evidence>
<dbReference type="InterPro" id="IPR002110">
    <property type="entry name" value="Ankyrin_rpt"/>
</dbReference>
<dbReference type="Pfam" id="PF12796">
    <property type="entry name" value="Ank_2"/>
    <property type="match status" value="1"/>
</dbReference>
<dbReference type="InterPro" id="IPR050745">
    <property type="entry name" value="Multifunctional_regulatory"/>
</dbReference>
<reference evidence="5" key="2">
    <citation type="journal article" date="2020" name="Nat. Commun.">
        <title>Large-scale genome sequencing of mycorrhizal fungi provides insights into the early evolution of symbiotic traits.</title>
        <authorList>
            <person name="Miyauchi S."/>
            <person name="Kiss E."/>
            <person name="Kuo A."/>
            <person name="Drula E."/>
            <person name="Kohler A."/>
            <person name="Sanchez-Garcia M."/>
            <person name="Morin E."/>
            <person name="Andreopoulos B."/>
            <person name="Barry K.W."/>
            <person name="Bonito G."/>
            <person name="Buee M."/>
            <person name="Carver A."/>
            <person name="Chen C."/>
            <person name="Cichocki N."/>
            <person name="Clum A."/>
            <person name="Culley D."/>
            <person name="Crous P.W."/>
            <person name="Fauchery L."/>
            <person name="Girlanda M."/>
            <person name="Hayes R.D."/>
            <person name="Keri Z."/>
            <person name="LaButti K."/>
            <person name="Lipzen A."/>
            <person name="Lombard V."/>
            <person name="Magnuson J."/>
            <person name="Maillard F."/>
            <person name="Murat C."/>
            <person name="Nolan M."/>
            <person name="Ohm R.A."/>
            <person name="Pangilinan J."/>
            <person name="Pereira M.F."/>
            <person name="Perotto S."/>
            <person name="Peter M."/>
            <person name="Pfister S."/>
            <person name="Riley R."/>
            <person name="Sitrit Y."/>
            <person name="Stielow J.B."/>
            <person name="Szollosi G."/>
            <person name="Zifcakova L."/>
            <person name="Stursova M."/>
            <person name="Spatafora J.W."/>
            <person name="Tedersoo L."/>
            <person name="Vaario L.M."/>
            <person name="Yamada A."/>
            <person name="Yan M."/>
            <person name="Wang P."/>
            <person name="Xu J."/>
            <person name="Bruns T."/>
            <person name="Baldrian P."/>
            <person name="Vilgalys R."/>
            <person name="Dunand C."/>
            <person name="Henrissat B."/>
            <person name="Grigoriev I.V."/>
            <person name="Hibbett D."/>
            <person name="Nagy L.G."/>
            <person name="Martin F.M."/>
        </authorList>
    </citation>
    <scope>NUCLEOTIDE SEQUENCE</scope>
    <source>
        <strain evidence="5">Prilba</strain>
    </source>
</reference>
<protein>
    <submittedName>
        <fullName evidence="5">Ankyrin repeat-containing domain protein</fullName>
    </submittedName>
</protein>
<dbReference type="PROSITE" id="PS50297">
    <property type="entry name" value="ANK_REP_REGION"/>
    <property type="match status" value="1"/>
</dbReference>
<dbReference type="SMART" id="SM00248">
    <property type="entry name" value="ANK"/>
    <property type="match status" value="2"/>
</dbReference>
<evidence type="ECO:0000313" key="6">
    <source>
        <dbReference type="Proteomes" id="UP000759537"/>
    </source>
</evidence>
<dbReference type="SUPFAM" id="SSF48403">
    <property type="entry name" value="Ankyrin repeat"/>
    <property type="match status" value="1"/>
</dbReference>
<dbReference type="EMBL" id="WHVB01000014">
    <property type="protein sequence ID" value="KAF8476566.1"/>
    <property type="molecule type" value="Genomic_DNA"/>
</dbReference>
<dbReference type="InterPro" id="IPR036770">
    <property type="entry name" value="Ankyrin_rpt-contain_sf"/>
</dbReference>
<sequence length="117" mass="12660">VVQVLLNLKVDVNDPGLSNWTAIYNASQGCSISSHTPYNNPQLLPNVAQLLLEHGADVNARIEHGGDDDNGRTPLHTAANYGRVEVVRVLLEHGANVGAEDNKGRTPLHDATDYRTI</sequence>
<organism evidence="5 6">
    <name type="scientific">Russula ochroleuca</name>
    <dbReference type="NCBI Taxonomy" id="152965"/>
    <lineage>
        <taxon>Eukaryota</taxon>
        <taxon>Fungi</taxon>
        <taxon>Dikarya</taxon>
        <taxon>Basidiomycota</taxon>
        <taxon>Agaricomycotina</taxon>
        <taxon>Agaricomycetes</taxon>
        <taxon>Russulales</taxon>
        <taxon>Russulaceae</taxon>
        <taxon>Russula</taxon>
    </lineage>
</organism>
<accession>A0A9P5MS55</accession>
<dbReference type="Gene3D" id="1.25.40.20">
    <property type="entry name" value="Ankyrin repeat-containing domain"/>
    <property type="match status" value="1"/>
</dbReference>
<comment type="caution">
    <text evidence="5">The sequence shown here is derived from an EMBL/GenBank/DDBJ whole genome shotgun (WGS) entry which is preliminary data.</text>
</comment>
<dbReference type="PANTHER" id="PTHR24189:SF50">
    <property type="entry name" value="ANKYRIN REPEAT AND SOCS BOX PROTEIN 2"/>
    <property type="match status" value="1"/>
</dbReference>
<feature type="non-terminal residue" evidence="5">
    <location>
        <position position="1"/>
    </location>
</feature>
<dbReference type="AlphaFoldDB" id="A0A9P5MS55"/>
<dbReference type="PROSITE" id="PS50088">
    <property type="entry name" value="ANK_REPEAT"/>
    <property type="match status" value="1"/>
</dbReference>
<keyword evidence="1" id="KW-0677">Repeat</keyword>
<keyword evidence="6" id="KW-1185">Reference proteome</keyword>
<dbReference type="OrthoDB" id="194358at2759"/>
<feature type="compositionally biased region" description="Basic and acidic residues" evidence="4">
    <location>
        <begin position="100"/>
        <end position="117"/>
    </location>
</feature>
<evidence type="ECO:0000256" key="3">
    <source>
        <dbReference type="PROSITE-ProRule" id="PRU00023"/>
    </source>
</evidence>
<evidence type="ECO:0000256" key="2">
    <source>
        <dbReference type="ARBA" id="ARBA00023043"/>
    </source>
</evidence>
<evidence type="ECO:0000256" key="4">
    <source>
        <dbReference type="SAM" id="MobiDB-lite"/>
    </source>
</evidence>
<name>A0A9P5MS55_9AGAM</name>
<feature type="repeat" description="ANK" evidence="3">
    <location>
        <begin position="70"/>
        <end position="102"/>
    </location>
</feature>
<proteinExistence type="predicted"/>
<keyword evidence="2 3" id="KW-0040">ANK repeat</keyword>
<feature type="non-terminal residue" evidence="5">
    <location>
        <position position="117"/>
    </location>
</feature>
<gene>
    <name evidence="5" type="ORF">DFH94DRAFT_756405</name>
</gene>
<reference evidence="5" key="1">
    <citation type="submission" date="2019-10" db="EMBL/GenBank/DDBJ databases">
        <authorList>
            <consortium name="DOE Joint Genome Institute"/>
            <person name="Kuo A."/>
            <person name="Miyauchi S."/>
            <person name="Kiss E."/>
            <person name="Drula E."/>
            <person name="Kohler A."/>
            <person name="Sanchez-Garcia M."/>
            <person name="Andreopoulos B."/>
            <person name="Barry K.W."/>
            <person name="Bonito G."/>
            <person name="Buee M."/>
            <person name="Carver A."/>
            <person name="Chen C."/>
            <person name="Cichocki N."/>
            <person name="Clum A."/>
            <person name="Culley D."/>
            <person name="Crous P.W."/>
            <person name="Fauchery L."/>
            <person name="Girlanda M."/>
            <person name="Hayes R."/>
            <person name="Keri Z."/>
            <person name="LaButti K."/>
            <person name="Lipzen A."/>
            <person name="Lombard V."/>
            <person name="Magnuson J."/>
            <person name="Maillard F."/>
            <person name="Morin E."/>
            <person name="Murat C."/>
            <person name="Nolan M."/>
            <person name="Ohm R."/>
            <person name="Pangilinan J."/>
            <person name="Pereira M."/>
            <person name="Perotto S."/>
            <person name="Peter M."/>
            <person name="Riley R."/>
            <person name="Sitrit Y."/>
            <person name="Stielow B."/>
            <person name="Szollosi G."/>
            <person name="Zifcakova L."/>
            <person name="Stursova M."/>
            <person name="Spatafora J.W."/>
            <person name="Tedersoo L."/>
            <person name="Vaario L.-M."/>
            <person name="Yamada A."/>
            <person name="Yan M."/>
            <person name="Wang P."/>
            <person name="Xu J."/>
            <person name="Bruns T."/>
            <person name="Baldrian P."/>
            <person name="Vilgalys R."/>
            <person name="Henrissat B."/>
            <person name="Grigoriev I.V."/>
            <person name="Hibbett D."/>
            <person name="Nagy L.G."/>
            <person name="Martin F.M."/>
        </authorList>
    </citation>
    <scope>NUCLEOTIDE SEQUENCE</scope>
    <source>
        <strain evidence="5">Prilba</strain>
    </source>
</reference>
<feature type="region of interest" description="Disordered" evidence="4">
    <location>
        <begin position="98"/>
        <end position="117"/>
    </location>
</feature>